<accession>A0A6I8MG48</accession>
<dbReference type="EMBL" id="LR738855">
    <property type="protein sequence ID" value="VZH84589.1"/>
    <property type="molecule type" value="Genomic_DNA"/>
</dbReference>
<evidence type="ECO:0000313" key="2">
    <source>
        <dbReference type="Proteomes" id="UP000423525"/>
    </source>
</evidence>
<evidence type="ECO:0000313" key="1">
    <source>
        <dbReference type="EMBL" id="VZH84589.1"/>
    </source>
</evidence>
<sequence length="143" mass="15424">MLIDASFVLRSPKECFRVKTKLFPLLIPALSASVVLTSCGQSDEPQQSATGSGVTVTNCSKEVIYAQTDNLFVNDANIISMVLSVGAADKIRYVGSVQAAGGRNGAEGIEDTCVRALKNLVLFRRRMYSLCCSFLKPLLVRTS</sequence>
<dbReference type="KEGG" id="crf:FRC0190_00603"/>
<reference evidence="1 2" key="1">
    <citation type="submission" date="2019-11" db="EMBL/GenBank/DDBJ databases">
        <authorList>
            <person name="Brisse S."/>
        </authorList>
    </citation>
    <scope>NUCLEOTIDE SEQUENCE [LARGE SCALE GENOMIC DNA]</scope>
    <source>
        <strain evidence="1">FRC0190</strain>
    </source>
</reference>
<proteinExistence type="predicted"/>
<dbReference type="AlphaFoldDB" id="A0A6I8MG48"/>
<dbReference type="Proteomes" id="UP000423525">
    <property type="component" value="Chromosome"/>
</dbReference>
<organism evidence="1 2">
    <name type="scientific">Corynebacterium rouxii</name>
    <dbReference type="NCBI Taxonomy" id="2719119"/>
    <lineage>
        <taxon>Bacteria</taxon>
        <taxon>Bacillati</taxon>
        <taxon>Actinomycetota</taxon>
        <taxon>Actinomycetes</taxon>
        <taxon>Mycobacteriales</taxon>
        <taxon>Corynebacteriaceae</taxon>
        <taxon>Corynebacterium</taxon>
    </lineage>
</organism>
<gene>
    <name evidence="1" type="ORF">FRC0190_00603</name>
</gene>
<name>A0A6I8MG48_9CORY</name>
<protein>
    <submittedName>
        <fullName evidence="1">Uncharacterized protein</fullName>
    </submittedName>
</protein>